<dbReference type="GO" id="GO:0008955">
    <property type="term" value="F:peptidoglycan glycosyltransferase activity"/>
    <property type="evidence" value="ECO:0007669"/>
    <property type="project" value="UniProtKB-EC"/>
</dbReference>
<feature type="domain" description="Glycosyl transferase family 51" evidence="12">
    <location>
        <begin position="224"/>
        <end position="400"/>
    </location>
</feature>
<keyword evidence="1 13" id="KW-0121">Carboxypeptidase</keyword>
<evidence type="ECO:0000259" key="11">
    <source>
        <dbReference type="Pfam" id="PF00905"/>
    </source>
</evidence>
<dbReference type="Proteomes" id="UP000646523">
    <property type="component" value="Unassembled WGS sequence"/>
</dbReference>
<dbReference type="GO" id="GO:0030288">
    <property type="term" value="C:outer membrane-bounded periplasmic space"/>
    <property type="evidence" value="ECO:0007669"/>
    <property type="project" value="TreeGrafter"/>
</dbReference>
<keyword evidence="5" id="KW-0378">Hydrolase</keyword>
<feature type="region of interest" description="Disordered" evidence="9">
    <location>
        <begin position="1"/>
        <end position="166"/>
    </location>
</feature>
<proteinExistence type="predicted"/>
<accession>A0A918DG57</accession>
<evidence type="ECO:0000256" key="8">
    <source>
        <dbReference type="ARBA" id="ARBA00049902"/>
    </source>
</evidence>
<evidence type="ECO:0000256" key="4">
    <source>
        <dbReference type="ARBA" id="ARBA00022679"/>
    </source>
</evidence>
<feature type="region of interest" description="Disordered" evidence="9">
    <location>
        <begin position="818"/>
        <end position="899"/>
    </location>
</feature>
<dbReference type="InterPro" id="IPR012338">
    <property type="entry name" value="Beta-lactam/transpept-like"/>
</dbReference>
<dbReference type="GO" id="GO:0008658">
    <property type="term" value="F:penicillin binding"/>
    <property type="evidence" value="ECO:0007669"/>
    <property type="project" value="InterPro"/>
</dbReference>
<keyword evidence="3" id="KW-0328">Glycosyltransferase</keyword>
<dbReference type="EMBL" id="BMNH01000001">
    <property type="protein sequence ID" value="GGO62300.1"/>
    <property type="molecule type" value="Genomic_DNA"/>
</dbReference>
<feature type="compositionally biased region" description="Low complexity" evidence="9">
    <location>
        <begin position="89"/>
        <end position="100"/>
    </location>
</feature>
<feature type="compositionally biased region" description="Pro residues" evidence="9">
    <location>
        <begin position="58"/>
        <end position="71"/>
    </location>
</feature>
<feature type="compositionally biased region" description="Acidic residues" evidence="9">
    <location>
        <begin position="840"/>
        <end position="858"/>
    </location>
</feature>
<keyword evidence="4" id="KW-0808">Transferase</keyword>
<comment type="catalytic activity">
    <reaction evidence="8">
        <text>[GlcNAc-(1-&gt;4)-Mur2Ac(oyl-L-Ala-gamma-D-Glu-L-Lys-D-Ala-D-Ala)](n)-di-trans,octa-cis-undecaprenyl diphosphate + beta-D-GlcNAc-(1-&gt;4)-Mur2Ac(oyl-L-Ala-gamma-D-Glu-L-Lys-D-Ala-D-Ala)-di-trans,octa-cis-undecaprenyl diphosphate = [GlcNAc-(1-&gt;4)-Mur2Ac(oyl-L-Ala-gamma-D-Glu-L-Lys-D-Ala-D-Ala)](n+1)-di-trans,octa-cis-undecaprenyl diphosphate + di-trans,octa-cis-undecaprenyl diphosphate + H(+)</text>
        <dbReference type="Rhea" id="RHEA:23708"/>
        <dbReference type="Rhea" id="RHEA-COMP:9602"/>
        <dbReference type="Rhea" id="RHEA-COMP:9603"/>
        <dbReference type="ChEBI" id="CHEBI:15378"/>
        <dbReference type="ChEBI" id="CHEBI:58405"/>
        <dbReference type="ChEBI" id="CHEBI:60033"/>
        <dbReference type="ChEBI" id="CHEBI:78435"/>
        <dbReference type="EC" id="2.4.99.28"/>
    </reaction>
</comment>
<dbReference type="SUPFAM" id="SSF56601">
    <property type="entry name" value="beta-lactamase/transpeptidase-like"/>
    <property type="match status" value="1"/>
</dbReference>
<keyword evidence="10" id="KW-0812">Transmembrane</keyword>
<keyword evidence="10" id="KW-1133">Transmembrane helix</keyword>
<dbReference type="GO" id="GO:0009252">
    <property type="term" value="P:peptidoglycan biosynthetic process"/>
    <property type="evidence" value="ECO:0007669"/>
    <property type="project" value="TreeGrafter"/>
</dbReference>
<evidence type="ECO:0000256" key="2">
    <source>
        <dbReference type="ARBA" id="ARBA00022670"/>
    </source>
</evidence>
<evidence type="ECO:0000313" key="13">
    <source>
        <dbReference type="EMBL" id="GGO62300.1"/>
    </source>
</evidence>
<keyword evidence="2" id="KW-0645">Protease</keyword>
<dbReference type="InterPro" id="IPR036950">
    <property type="entry name" value="PBP_transglycosylase"/>
</dbReference>
<reference evidence="13" key="2">
    <citation type="submission" date="2020-09" db="EMBL/GenBank/DDBJ databases">
        <authorList>
            <person name="Sun Q."/>
            <person name="Zhou Y."/>
        </authorList>
    </citation>
    <scope>NUCLEOTIDE SEQUENCE</scope>
    <source>
        <strain evidence="13">CGMCC 4.7368</strain>
    </source>
</reference>
<dbReference type="InterPro" id="IPR001264">
    <property type="entry name" value="Glyco_trans_51"/>
</dbReference>
<dbReference type="PANTHER" id="PTHR32282">
    <property type="entry name" value="BINDING PROTEIN TRANSPEPTIDASE, PUTATIVE-RELATED"/>
    <property type="match status" value="1"/>
</dbReference>
<protein>
    <submittedName>
        <fullName evidence="13">Carboxypeptidase</fullName>
    </submittedName>
</protein>
<dbReference type="SUPFAM" id="SSF53955">
    <property type="entry name" value="Lysozyme-like"/>
    <property type="match status" value="1"/>
</dbReference>
<dbReference type="AlphaFoldDB" id="A0A918DG57"/>
<dbReference type="Gene3D" id="3.40.710.10">
    <property type="entry name" value="DD-peptidase/beta-lactamase superfamily"/>
    <property type="match status" value="1"/>
</dbReference>
<dbReference type="InterPro" id="IPR023346">
    <property type="entry name" value="Lysozyme-like_dom_sf"/>
</dbReference>
<feature type="transmembrane region" description="Helical" evidence="10">
    <location>
        <begin position="176"/>
        <end position="197"/>
    </location>
</feature>
<comment type="caution">
    <text evidence="13">The sequence shown here is derived from an EMBL/GenBank/DDBJ whole genome shotgun (WGS) entry which is preliminary data.</text>
</comment>
<organism evidence="13 14">
    <name type="scientific">Nonomuraea cavernae</name>
    <dbReference type="NCBI Taxonomy" id="2045107"/>
    <lineage>
        <taxon>Bacteria</taxon>
        <taxon>Bacillati</taxon>
        <taxon>Actinomycetota</taxon>
        <taxon>Actinomycetes</taxon>
        <taxon>Streptosporangiales</taxon>
        <taxon>Streptosporangiaceae</taxon>
        <taxon>Nonomuraea</taxon>
    </lineage>
</organism>
<dbReference type="GO" id="GO:0006508">
    <property type="term" value="P:proteolysis"/>
    <property type="evidence" value="ECO:0007669"/>
    <property type="project" value="UniProtKB-KW"/>
</dbReference>
<keyword evidence="6" id="KW-0511">Multifunctional enzyme</keyword>
<sequence>MNEGTGRPGRRRRSNSSRSVPQGSTPQTGDSGWGAAEPPRRPEAAYEQTGTMSAQPYEPGPRPGPRTPEPYHPGQQQPGPHQPGRREPAPQQAPHQSPQHAPREVAPRTPGPRGQASRGETETRSRANQETMVSDGPRRARGRGGGGGGGPQGPAGPGKPEGDKPRWRRFIPNWKIVMAGFAVLAAGLFGMIAVAYANMPVPTQDQVQEGVDDQGSVIYDENKKVLARLGVKRIPVTYDQVPRAVQDAVIAAENSSFRDDSGISFSGMMRSLWSTASGQQVQGASTITQQMARNYYDGLSQERSVQRKLKEIFVAVKLNKQLSKEKILEQYLNTIYFGRGAYGIGAAADAFFGKKVEKLTPEQGAYLAGRIQNPDAFDRAELAGKMGDTEFRYNYVIKQMALLDPTAYGALPAKSPKSPKRIKYKTKDYFKGLAGYEVEAVLNELKARGISREDVEKGGYKIYSTFNKELMQAAKNAVNKHTAGLPGEINATLAAVDPTNGRVRAFYGGDDYEKDQWNDAFLSQKQAASAFKPYVLAAWLDAGYSLNSYVPTKGPVKLPGTTDINNDHAMKASAVDVVSATAQSVNTAYAKMGEKVGLDKVIDIASKAGLNEGRLKDAESRHHYLITIGSSQVTAVEQAGGYSIFANGGKHYPSHVVIQVRDKKNQVVFNEKKTPVRVISEDAAADAVTALEAVVKQGTGRNAALYDRPVAGKTGTNNENKEAWFVGFTPQLSTAVGMFRQECRTKAGRVVQPVHDNCPVTRGKSKKYNAQNPYSKPYEVPLGSGFQGATYPAAIWKSFMTEAMKGQKVEQFPPRADTGIAENLAPKPVPTPTATKDPFPEQDSDEVCGEMGLCDDDQIVSIDPNQNDGVPQDEPTVIGQGQGSMPARPGPMPVRRENQ</sequence>
<evidence type="ECO:0000256" key="6">
    <source>
        <dbReference type="ARBA" id="ARBA00023268"/>
    </source>
</evidence>
<feature type="compositionally biased region" description="Gly residues" evidence="9">
    <location>
        <begin position="143"/>
        <end position="156"/>
    </location>
</feature>
<keyword evidence="14" id="KW-1185">Reference proteome</keyword>
<evidence type="ECO:0000256" key="10">
    <source>
        <dbReference type="SAM" id="Phobius"/>
    </source>
</evidence>
<keyword evidence="10" id="KW-0472">Membrane</keyword>
<dbReference type="PANTHER" id="PTHR32282:SF34">
    <property type="entry name" value="PENICILLIN-BINDING PROTEIN 1A"/>
    <property type="match status" value="1"/>
</dbReference>
<reference evidence="13" key="1">
    <citation type="journal article" date="2014" name="Int. J. Syst. Evol. Microbiol.">
        <title>Complete genome sequence of Corynebacterium casei LMG S-19264T (=DSM 44701T), isolated from a smear-ripened cheese.</title>
        <authorList>
            <consortium name="US DOE Joint Genome Institute (JGI-PGF)"/>
            <person name="Walter F."/>
            <person name="Albersmeier A."/>
            <person name="Kalinowski J."/>
            <person name="Ruckert C."/>
        </authorList>
    </citation>
    <scope>NUCLEOTIDE SEQUENCE</scope>
    <source>
        <strain evidence="13">CGMCC 4.7368</strain>
    </source>
</reference>
<evidence type="ECO:0000259" key="12">
    <source>
        <dbReference type="Pfam" id="PF00912"/>
    </source>
</evidence>
<dbReference type="GO" id="GO:0009002">
    <property type="term" value="F:serine-type D-Ala-D-Ala carboxypeptidase activity"/>
    <property type="evidence" value="ECO:0007669"/>
    <property type="project" value="UniProtKB-EC"/>
</dbReference>
<dbReference type="InterPro" id="IPR050396">
    <property type="entry name" value="Glycosyltr_51/Transpeptidase"/>
</dbReference>
<feature type="compositionally biased region" description="Polar residues" evidence="9">
    <location>
        <begin position="20"/>
        <end position="30"/>
    </location>
</feature>
<comment type="catalytic activity">
    <reaction evidence="7">
        <text>Preferential cleavage: (Ac)2-L-Lys-D-Ala-|-D-Ala. Also transpeptidation of peptidyl-alanyl moieties that are N-acyl substituents of D-alanine.</text>
        <dbReference type="EC" id="3.4.16.4"/>
    </reaction>
</comment>
<name>A0A918DG57_9ACTN</name>
<gene>
    <name evidence="13" type="ORF">GCM10012289_06630</name>
</gene>
<evidence type="ECO:0000256" key="5">
    <source>
        <dbReference type="ARBA" id="ARBA00022801"/>
    </source>
</evidence>
<dbReference type="Pfam" id="PF00905">
    <property type="entry name" value="Transpeptidase"/>
    <property type="match status" value="1"/>
</dbReference>
<evidence type="ECO:0000256" key="9">
    <source>
        <dbReference type="SAM" id="MobiDB-lite"/>
    </source>
</evidence>
<evidence type="ECO:0000256" key="1">
    <source>
        <dbReference type="ARBA" id="ARBA00022645"/>
    </source>
</evidence>
<evidence type="ECO:0000256" key="3">
    <source>
        <dbReference type="ARBA" id="ARBA00022676"/>
    </source>
</evidence>
<feature type="domain" description="Penicillin-binding protein transpeptidase" evidence="11">
    <location>
        <begin position="493"/>
        <end position="733"/>
    </location>
</feature>
<evidence type="ECO:0000256" key="7">
    <source>
        <dbReference type="ARBA" id="ARBA00034000"/>
    </source>
</evidence>
<dbReference type="Gene3D" id="1.10.3810.10">
    <property type="entry name" value="Biosynthetic peptidoglycan transglycosylase-like"/>
    <property type="match status" value="1"/>
</dbReference>
<dbReference type="Pfam" id="PF00912">
    <property type="entry name" value="Transgly"/>
    <property type="match status" value="1"/>
</dbReference>
<evidence type="ECO:0000313" key="14">
    <source>
        <dbReference type="Proteomes" id="UP000646523"/>
    </source>
</evidence>
<dbReference type="InterPro" id="IPR001460">
    <property type="entry name" value="PCN-bd_Tpept"/>
</dbReference>